<dbReference type="PANTHER" id="PTHR43431">
    <property type="entry name" value="OXIDOREDUCTASE, SHORT CHAIN DEHYDROGENASE/REDUCTASE FAMILY (AFU_ORTHOLOGUE AFUA_5G14000)"/>
    <property type="match status" value="1"/>
</dbReference>
<protein>
    <recommendedName>
        <fullName evidence="3">3-oxoacyl-[acyl-carrier-protein] reductase</fullName>
    </recommendedName>
</protein>
<gene>
    <name evidence="1" type="ORF">M422DRAFT_32334</name>
</gene>
<dbReference type="OrthoDB" id="5399006at2759"/>
<dbReference type="Pfam" id="PF00106">
    <property type="entry name" value="adh_short"/>
    <property type="match status" value="1"/>
</dbReference>
<sequence>MSATSADRRSILVVAGIGDGSGTGASTARLFAKNGYRVAVISRFAEATHKLAEEITADGGEAAAFPVKTYTHGELQSIFSAIKNQWKDSDIRVALFNVAVLSRKPFLEITEDDIDESMKTNIVAGFAFARESILAFKDLPLLNGQKKGTLIFTGATASVRGNKTTSAFSAGKQGLRALSQSLAKEFGPQDIHVAHSIIDGAIFTKVSTGRRLDDPDWAANPARRLEPDSIAKSYLYLTGQDRSSWTWELDLRPAHENW</sequence>
<evidence type="ECO:0000313" key="2">
    <source>
        <dbReference type="Proteomes" id="UP000054279"/>
    </source>
</evidence>
<name>A0A0C9VQW0_SPHS4</name>
<keyword evidence="2" id="KW-1185">Reference proteome</keyword>
<evidence type="ECO:0008006" key="3">
    <source>
        <dbReference type="Google" id="ProtNLM"/>
    </source>
</evidence>
<evidence type="ECO:0000313" key="1">
    <source>
        <dbReference type="EMBL" id="KIJ40291.1"/>
    </source>
</evidence>
<dbReference type="Gene3D" id="3.40.50.720">
    <property type="entry name" value="NAD(P)-binding Rossmann-like Domain"/>
    <property type="match status" value="1"/>
</dbReference>
<dbReference type="EMBL" id="KN837145">
    <property type="protein sequence ID" value="KIJ40291.1"/>
    <property type="molecule type" value="Genomic_DNA"/>
</dbReference>
<accession>A0A0C9VQW0</accession>
<dbReference type="InterPro" id="IPR036291">
    <property type="entry name" value="NAD(P)-bd_dom_sf"/>
</dbReference>
<dbReference type="AlphaFoldDB" id="A0A0C9VQW0"/>
<reference evidence="1 2" key="1">
    <citation type="submission" date="2014-06" db="EMBL/GenBank/DDBJ databases">
        <title>Evolutionary Origins and Diversification of the Mycorrhizal Mutualists.</title>
        <authorList>
            <consortium name="DOE Joint Genome Institute"/>
            <consortium name="Mycorrhizal Genomics Consortium"/>
            <person name="Kohler A."/>
            <person name="Kuo A."/>
            <person name="Nagy L.G."/>
            <person name="Floudas D."/>
            <person name="Copeland A."/>
            <person name="Barry K.W."/>
            <person name="Cichocki N."/>
            <person name="Veneault-Fourrey C."/>
            <person name="LaButti K."/>
            <person name="Lindquist E.A."/>
            <person name="Lipzen A."/>
            <person name="Lundell T."/>
            <person name="Morin E."/>
            <person name="Murat C."/>
            <person name="Riley R."/>
            <person name="Ohm R."/>
            <person name="Sun H."/>
            <person name="Tunlid A."/>
            <person name="Henrissat B."/>
            <person name="Grigoriev I.V."/>
            <person name="Hibbett D.S."/>
            <person name="Martin F."/>
        </authorList>
    </citation>
    <scope>NUCLEOTIDE SEQUENCE [LARGE SCALE GENOMIC DNA]</scope>
    <source>
        <strain evidence="1 2">SS14</strain>
    </source>
</reference>
<organism evidence="1 2">
    <name type="scientific">Sphaerobolus stellatus (strain SS14)</name>
    <dbReference type="NCBI Taxonomy" id="990650"/>
    <lineage>
        <taxon>Eukaryota</taxon>
        <taxon>Fungi</taxon>
        <taxon>Dikarya</taxon>
        <taxon>Basidiomycota</taxon>
        <taxon>Agaricomycotina</taxon>
        <taxon>Agaricomycetes</taxon>
        <taxon>Phallomycetidae</taxon>
        <taxon>Geastrales</taxon>
        <taxon>Sphaerobolaceae</taxon>
        <taxon>Sphaerobolus</taxon>
    </lineage>
</organism>
<dbReference type="HOGENOM" id="CLU_010194_17_0_1"/>
<dbReference type="PANTHER" id="PTHR43431:SF7">
    <property type="entry name" value="OXIDOREDUCTASE, SHORT CHAIN DEHYDROGENASE_REDUCTASE FAMILY (AFU_ORTHOLOGUE AFUA_5G14000)"/>
    <property type="match status" value="1"/>
</dbReference>
<proteinExistence type="predicted"/>
<dbReference type="InterPro" id="IPR002347">
    <property type="entry name" value="SDR_fam"/>
</dbReference>
<dbReference type="SUPFAM" id="SSF51735">
    <property type="entry name" value="NAD(P)-binding Rossmann-fold domains"/>
    <property type="match status" value="1"/>
</dbReference>
<dbReference type="Proteomes" id="UP000054279">
    <property type="component" value="Unassembled WGS sequence"/>
</dbReference>
<dbReference type="PRINTS" id="PR00081">
    <property type="entry name" value="GDHRDH"/>
</dbReference>